<reference evidence="2" key="1">
    <citation type="submission" date="2018-06" db="EMBL/GenBank/DDBJ databases">
        <authorList>
            <person name="Zhirakovskaya E."/>
        </authorList>
    </citation>
    <scope>NUCLEOTIDE SEQUENCE</scope>
</reference>
<feature type="compositionally biased region" description="Polar residues" evidence="1">
    <location>
        <begin position="442"/>
        <end position="451"/>
    </location>
</feature>
<name>A0A3B0U8F6_9ZZZZ</name>
<feature type="region of interest" description="Disordered" evidence="1">
    <location>
        <begin position="407"/>
        <end position="451"/>
    </location>
</feature>
<evidence type="ECO:0000313" key="2">
    <source>
        <dbReference type="EMBL" id="VAW15706.1"/>
    </source>
</evidence>
<dbReference type="EMBL" id="UOEL01000127">
    <property type="protein sequence ID" value="VAW15706.1"/>
    <property type="molecule type" value="Genomic_DNA"/>
</dbReference>
<protein>
    <submittedName>
        <fullName evidence="2">Uncharacterized protein</fullName>
    </submittedName>
</protein>
<gene>
    <name evidence="2" type="ORF">MNBD_BACTEROID03-2350</name>
</gene>
<proteinExistence type="predicted"/>
<sequence>MKLNTKLFKTLFFLTFVFLVNCSKDDTVNLSEESQNSSIKEDNILKTVGLKESVEFFQDWTSSKTGKDNNPINLDLDMSTLRHENLGDNVAAKITVLDATTKFKELRSEALQLQVSDVVETVLLHKYKGAFDGDGLYSGLAICTDLEGNVHYLFKMKNDEIIGEYELQEFKSAKNANSKISYKWPDPCWGITCGIRLDEVILIPPSKYSPGIPRTRSPFIQGLWGGTNFQNTYAGYAAGYMQYQRYLESERRWKNVVIDSDGEKIDPKEELKCYDNKKGGKLTVYVQQPKENSLLLVGPNEVGHVFVGIEQDGRKKFFGFYPDSGASTALVAVNRQYPSEVRDNSGTLYHVSISASINANQMKKVLDYARNYPKNYQLQNYACTEFGVEMGNLAGLNLPKTTVKDPESGGLLFEGRSPAKLGQEIRTMKSDSKKKIKKTKGNAPSNTKDKC</sequence>
<accession>A0A3B0U8F6</accession>
<dbReference type="AlphaFoldDB" id="A0A3B0U8F6"/>
<organism evidence="2">
    <name type="scientific">hydrothermal vent metagenome</name>
    <dbReference type="NCBI Taxonomy" id="652676"/>
    <lineage>
        <taxon>unclassified sequences</taxon>
        <taxon>metagenomes</taxon>
        <taxon>ecological metagenomes</taxon>
    </lineage>
</organism>
<evidence type="ECO:0000256" key="1">
    <source>
        <dbReference type="SAM" id="MobiDB-lite"/>
    </source>
</evidence>